<keyword evidence="3 6" id="KW-0238">DNA-binding</keyword>
<comment type="similarity">
    <text evidence="1">Belongs to the LysR transcriptional regulatory family.</text>
</comment>
<reference evidence="6 7" key="1">
    <citation type="submission" date="2016-10" db="EMBL/GenBank/DDBJ databases">
        <authorList>
            <person name="de Groot N.N."/>
        </authorList>
    </citation>
    <scope>NUCLEOTIDE SEQUENCE [LARGE SCALE GENOMIC DNA]</scope>
    <source>
        <strain evidence="6 7">DSM 5522</strain>
    </source>
</reference>
<dbReference type="Pfam" id="PF03466">
    <property type="entry name" value="LysR_substrate"/>
    <property type="match status" value="1"/>
</dbReference>
<dbReference type="EMBL" id="FOJY01000002">
    <property type="protein sequence ID" value="SFA80401.1"/>
    <property type="molecule type" value="Genomic_DNA"/>
</dbReference>
<evidence type="ECO:0000256" key="1">
    <source>
        <dbReference type="ARBA" id="ARBA00009437"/>
    </source>
</evidence>
<evidence type="ECO:0000256" key="2">
    <source>
        <dbReference type="ARBA" id="ARBA00023015"/>
    </source>
</evidence>
<dbReference type="GO" id="GO:0003700">
    <property type="term" value="F:DNA-binding transcription factor activity"/>
    <property type="evidence" value="ECO:0007669"/>
    <property type="project" value="InterPro"/>
</dbReference>
<dbReference type="Proteomes" id="UP000198838">
    <property type="component" value="Unassembled WGS sequence"/>
</dbReference>
<dbReference type="PANTHER" id="PTHR30126:SF64">
    <property type="entry name" value="HTH-TYPE TRANSCRIPTIONAL REGULATOR CITR"/>
    <property type="match status" value="1"/>
</dbReference>
<dbReference type="CDD" id="cd05466">
    <property type="entry name" value="PBP2_LTTR_substrate"/>
    <property type="match status" value="1"/>
</dbReference>
<name>A0A1I0VVJ5_9FIRM</name>
<organism evidence="6 7">
    <name type="scientific">Acetitomaculum ruminis DSM 5522</name>
    <dbReference type="NCBI Taxonomy" id="1120918"/>
    <lineage>
        <taxon>Bacteria</taxon>
        <taxon>Bacillati</taxon>
        <taxon>Bacillota</taxon>
        <taxon>Clostridia</taxon>
        <taxon>Lachnospirales</taxon>
        <taxon>Lachnospiraceae</taxon>
        <taxon>Acetitomaculum</taxon>
    </lineage>
</organism>
<dbReference type="AlphaFoldDB" id="A0A1I0VVJ5"/>
<dbReference type="OrthoDB" id="9778774at2"/>
<dbReference type="RefSeq" id="WP_092870344.1">
    <property type="nucleotide sequence ID" value="NZ_FOJY01000002.1"/>
</dbReference>
<dbReference type="STRING" id="1120918.SAMN05216249_102225"/>
<dbReference type="InterPro" id="IPR036388">
    <property type="entry name" value="WH-like_DNA-bd_sf"/>
</dbReference>
<dbReference type="InterPro" id="IPR000847">
    <property type="entry name" value="LysR_HTH_N"/>
</dbReference>
<keyword evidence="7" id="KW-1185">Reference proteome</keyword>
<dbReference type="InterPro" id="IPR005119">
    <property type="entry name" value="LysR_subst-bd"/>
</dbReference>
<gene>
    <name evidence="6" type="ORF">SAMN05216249_102225</name>
</gene>
<dbReference type="InterPro" id="IPR036390">
    <property type="entry name" value="WH_DNA-bd_sf"/>
</dbReference>
<proteinExistence type="inferred from homology"/>
<evidence type="ECO:0000256" key="3">
    <source>
        <dbReference type="ARBA" id="ARBA00023125"/>
    </source>
</evidence>
<dbReference type="Gene3D" id="1.10.10.10">
    <property type="entry name" value="Winged helix-like DNA-binding domain superfamily/Winged helix DNA-binding domain"/>
    <property type="match status" value="1"/>
</dbReference>
<protein>
    <submittedName>
        <fullName evidence="6">DNA-binding transcriptional regulator, LysR family</fullName>
    </submittedName>
</protein>
<dbReference type="SUPFAM" id="SSF46785">
    <property type="entry name" value="Winged helix' DNA-binding domain"/>
    <property type="match status" value="1"/>
</dbReference>
<dbReference type="Pfam" id="PF00126">
    <property type="entry name" value="HTH_1"/>
    <property type="match status" value="1"/>
</dbReference>
<accession>A0A1I0VVJ5</accession>
<dbReference type="GO" id="GO:0000976">
    <property type="term" value="F:transcription cis-regulatory region binding"/>
    <property type="evidence" value="ECO:0007669"/>
    <property type="project" value="TreeGrafter"/>
</dbReference>
<dbReference type="PANTHER" id="PTHR30126">
    <property type="entry name" value="HTH-TYPE TRANSCRIPTIONAL REGULATOR"/>
    <property type="match status" value="1"/>
</dbReference>
<evidence type="ECO:0000313" key="6">
    <source>
        <dbReference type="EMBL" id="SFA80401.1"/>
    </source>
</evidence>
<evidence type="ECO:0000313" key="7">
    <source>
        <dbReference type="Proteomes" id="UP000198838"/>
    </source>
</evidence>
<dbReference type="SUPFAM" id="SSF53850">
    <property type="entry name" value="Periplasmic binding protein-like II"/>
    <property type="match status" value="1"/>
</dbReference>
<dbReference type="Gene3D" id="3.40.190.290">
    <property type="match status" value="1"/>
</dbReference>
<evidence type="ECO:0000259" key="5">
    <source>
        <dbReference type="PROSITE" id="PS50931"/>
    </source>
</evidence>
<keyword evidence="2" id="KW-0805">Transcription regulation</keyword>
<keyword evidence="4" id="KW-0804">Transcription</keyword>
<evidence type="ECO:0000256" key="4">
    <source>
        <dbReference type="ARBA" id="ARBA00023163"/>
    </source>
</evidence>
<sequence>MDINYEYYKVFYYVGKTKSITLASEILAITQPAVSQSIKNLEKQLGIKLFSRRSKGMHLTPDGEILFSYVEQGVEHIKKGESKLREILNGEYGEIQIGASDMTLQFYLLPYLEKFYELHPKIKINVTNAPTPLTIKNLREGSIDFGIVSSPFANVSGLDITTVREIQDVFVAGKRFEFLKDKILSYDELKKYPLICLEGNTSSRSYIDSFLRERDVILNPEFELATSYIIVQFALRNVGICSIVEDFAKQLLDSGDIFKLKFNEEIPKRKMCIVTNKKTAMSFAASKLLDMLLEPDTGL</sequence>
<dbReference type="PROSITE" id="PS50931">
    <property type="entry name" value="HTH_LYSR"/>
    <property type="match status" value="1"/>
</dbReference>
<dbReference type="PRINTS" id="PR00039">
    <property type="entry name" value="HTHLYSR"/>
</dbReference>
<feature type="domain" description="HTH lysR-type" evidence="5">
    <location>
        <begin position="1"/>
        <end position="60"/>
    </location>
</feature>